<proteinExistence type="predicted"/>
<evidence type="ECO:0000313" key="1">
    <source>
        <dbReference type="EMBL" id="KAJ8646030.1"/>
    </source>
</evidence>
<gene>
    <name evidence="1" type="ORF">MRB53_007778</name>
</gene>
<reference evidence="1 2" key="1">
    <citation type="journal article" date="2022" name="Hortic Res">
        <title>A haplotype resolved chromosomal level avocado genome allows analysis of novel avocado genes.</title>
        <authorList>
            <person name="Nath O."/>
            <person name="Fletcher S.J."/>
            <person name="Hayward A."/>
            <person name="Shaw L.M."/>
            <person name="Masouleh A.K."/>
            <person name="Furtado A."/>
            <person name="Henry R.J."/>
            <person name="Mitter N."/>
        </authorList>
    </citation>
    <scope>NUCLEOTIDE SEQUENCE [LARGE SCALE GENOMIC DNA]</scope>
    <source>
        <strain evidence="2">cv. Hass</strain>
    </source>
</reference>
<organism evidence="1 2">
    <name type="scientific">Persea americana</name>
    <name type="common">Avocado</name>
    <dbReference type="NCBI Taxonomy" id="3435"/>
    <lineage>
        <taxon>Eukaryota</taxon>
        <taxon>Viridiplantae</taxon>
        <taxon>Streptophyta</taxon>
        <taxon>Embryophyta</taxon>
        <taxon>Tracheophyta</taxon>
        <taxon>Spermatophyta</taxon>
        <taxon>Magnoliopsida</taxon>
        <taxon>Magnoliidae</taxon>
        <taxon>Laurales</taxon>
        <taxon>Lauraceae</taxon>
        <taxon>Persea</taxon>
    </lineage>
</organism>
<protein>
    <submittedName>
        <fullName evidence="1">Uncharacterized protein</fullName>
    </submittedName>
</protein>
<comment type="caution">
    <text evidence="1">The sequence shown here is derived from an EMBL/GenBank/DDBJ whole genome shotgun (WGS) entry which is preliminary data.</text>
</comment>
<name>A0ACC2MJY2_PERAE</name>
<dbReference type="Proteomes" id="UP001234297">
    <property type="component" value="Chromosome 2"/>
</dbReference>
<dbReference type="EMBL" id="CM056810">
    <property type="protein sequence ID" value="KAJ8646030.1"/>
    <property type="molecule type" value="Genomic_DNA"/>
</dbReference>
<keyword evidence="2" id="KW-1185">Reference proteome</keyword>
<accession>A0ACC2MJY2</accession>
<sequence>MGLRPRFSCPLPSIYSVCKCNRFLPYRVQTVWNTCKERTSDDVVPEEGNTELGKPANELEQHTLSNRISTEEHVQGSSAKQKAARCIENSSCKDVREEGEIKVHSNAKAEPSQQEMMAAISDMLAQADFDERLTSTLLYPIERPKYGGLLKKEYEIWILKRKKKKKWKRKRKKRILKMTKRSSLQQLMQISAVVI</sequence>
<evidence type="ECO:0000313" key="2">
    <source>
        <dbReference type="Proteomes" id="UP001234297"/>
    </source>
</evidence>